<evidence type="ECO:0000313" key="20">
    <source>
        <dbReference type="EnsemblMetazoa" id="CapteP118139"/>
    </source>
</evidence>
<dbReference type="NCBIfam" id="TIGR00577">
    <property type="entry name" value="fpg"/>
    <property type="match status" value="1"/>
</dbReference>
<evidence type="ECO:0000256" key="6">
    <source>
        <dbReference type="ARBA" id="ARBA00022763"/>
    </source>
</evidence>
<keyword evidence="13" id="KW-0511">Multifunctional enzyme</keyword>
<accession>R7UDI9</accession>
<dbReference type="HOGENOM" id="CLU_038423_1_3_1"/>
<evidence type="ECO:0000259" key="18">
    <source>
        <dbReference type="PROSITE" id="PS51068"/>
    </source>
</evidence>
<dbReference type="EMBL" id="KB305143">
    <property type="protein sequence ID" value="ELU01332.1"/>
    <property type="molecule type" value="Genomic_DNA"/>
</dbReference>
<evidence type="ECO:0000256" key="12">
    <source>
        <dbReference type="ARBA" id="ARBA00023239"/>
    </source>
</evidence>
<evidence type="ECO:0000256" key="11">
    <source>
        <dbReference type="ARBA" id="ARBA00023204"/>
    </source>
</evidence>
<keyword evidence="21" id="KW-1185">Reference proteome</keyword>
<dbReference type="EMBL" id="AMQN01046910">
    <property type="status" value="NOT_ANNOTATED_CDS"/>
    <property type="molecule type" value="Genomic_DNA"/>
</dbReference>
<comment type="cofactor">
    <cofactor evidence="2">
        <name>Zn(2+)</name>
        <dbReference type="ChEBI" id="CHEBI:29105"/>
    </cofactor>
</comment>
<keyword evidence="11" id="KW-0234">DNA repair</keyword>
<dbReference type="CDD" id="cd20335">
    <property type="entry name" value="BRcat_RBR"/>
    <property type="match status" value="1"/>
</dbReference>
<evidence type="ECO:0000256" key="1">
    <source>
        <dbReference type="ARBA" id="ARBA00001668"/>
    </source>
</evidence>
<proteinExistence type="inferred from homology"/>
<feature type="domain" description="FPG-type" evidence="17">
    <location>
        <begin position="169"/>
        <end position="205"/>
    </location>
</feature>
<comment type="subunit">
    <text evidence="4">Monomer.</text>
</comment>
<dbReference type="PANTHER" id="PTHR22993:SF9">
    <property type="entry name" value="FORMAMIDOPYRIMIDINE-DNA GLYCOSYLASE"/>
    <property type="match status" value="1"/>
</dbReference>
<comment type="catalytic activity">
    <reaction evidence="15">
        <text>2'-deoxyribonucleotide-(2'-deoxyribose 5'-phosphate)-2'-deoxyribonucleotide-DNA = a 3'-end 2'-deoxyribonucleotide-(2,3-dehydro-2,3-deoxyribose 5'-phosphate)-DNA + a 5'-end 5'-phospho-2'-deoxyribonucleoside-DNA + H(+)</text>
        <dbReference type="Rhea" id="RHEA:66592"/>
        <dbReference type="Rhea" id="RHEA-COMP:13180"/>
        <dbReference type="Rhea" id="RHEA-COMP:16897"/>
        <dbReference type="Rhea" id="RHEA-COMP:17067"/>
        <dbReference type="ChEBI" id="CHEBI:15378"/>
        <dbReference type="ChEBI" id="CHEBI:136412"/>
        <dbReference type="ChEBI" id="CHEBI:157695"/>
        <dbReference type="ChEBI" id="CHEBI:167181"/>
        <dbReference type="EC" id="4.2.99.18"/>
    </reaction>
</comment>
<dbReference type="SUPFAM" id="SSF46946">
    <property type="entry name" value="S13-like H2TH domain"/>
    <property type="match status" value="1"/>
</dbReference>
<evidence type="ECO:0000256" key="4">
    <source>
        <dbReference type="ARBA" id="ARBA00011245"/>
    </source>
</evidence>
<evidence type="ECO:0000256" key="2">
    <source>
        <dbReference type="ARBA" id="ARBA00001947"/>
    </source>
</evidence>
<dbReference type="SUPFAM" id="SSF57716">
    <property type="entry name" value="Glucocorticoid receptor-like (DNA-binding domain)"/>
    <property type="match status" value="1"/>
</dbReference>
<evidence type="ECO:0000256" key="7">
    <source>
        <dbReference type="ARBA" id="ARBA00022771"/>
    </source>
</evidence>
<evidence type="ECO:0000256" key="9">
    <source>
        <dbReference type="ARBA" id="ARBA00022833"/>
    </source>
</evidence>
<evidence type="ECO:0000259" key="17">
    <source>
        <dbReference type="PROSITE" id="PS51066"/>
    </source>
</evidence>
<dbReference type="GO" id="GO:0008270">
    <property type="term" value="F:zinc ion binding"/>
    <property type="evidence" value="ECO:0007669"/>
    <property type="project" value="UniProtKB-KW"/>
</dbReference>
<evidence type="ECO:0000256" key="15">
    <source>
        <dbReference type="ARBA" id="ARBA00044632"/>
    </source>
</evidence>
<keyword evidence="5" id="KW-0479">Metal-binding</keyword>
<name>R7UDI9_CAPTE</name>
<dbReference type="FunFam" id="1.10.8.50:FF:000003">
    <property type="entry name" value="Formamidopyrimidine-DNA glycosylase"/>
    <property type="match status" value="1"/>
</dbReference>
<reference evidence="20" key="3">
    <citation type="submission" date="2015-06" db="UniProtKB">
        <authorList>
            <consortium name="EnsemblMetazoa"/>
        </authorList>
    </citation>
    <scope>IDENTIFICATION</scope>
</reference>
<dbReference type="GO" id="GO:0003684">
    <property type="term" value="F:damaged DNA binding"/>
    <property type="evidence" value="ECO:0007669"/>
    <property type="project" value="InterPro"/>
</dbReference>
<evidence type="ECO:0000256" key="16">
    <source>
        <dbReference type="PROSITE-ProRule" id="PRU00391"/>
    </source>
</evidence>
<comment type="catalytic activity">
    <reaction evidence="1">
        <text>Hydrolysis of DNA containing ring-opened 7-methylguanine residues, releasing 2,6-diamino-4-hydroxy-5-(N-methyl)formamidopyrimidine.</text>
        <dbReference type="EC" id="3.2.2.23"/>
    </reaction>
</comment>
<keyword evidence="14" id="KW-0326">Glycosidase</keyword>
<dbReference type="PANTHER" id="PTHR22993">
    <property type="entry name" value="FORMAMIDOPYRIMIDINE-DNA GLYCOSYLASE"/>
    <property type="match status" value="1"/>
</dbReference>
<dbReference type="OMA" id="WMNRSSY"/>
<evidence type="ECO:0000256" key="10">
    <source>
        <dbReference type="ARBA" id="ARBA00023125"/>
    </source>
</evidence>
<feature type="domain" description="Formamidopyrimidine-DNA glycosylase catalytic" evidence="18">
    <location>
        <begin position="1"/>
        <end position="44"/>
    </location>
</feature>
<dbReference type="GO" id="GO:0006284">
    <property type="term" value="P:base-excision repair"/>
    <property type="evidence" value="ECO:0007669"/>
    <property type="project" value="InterPro"/>
</dbReference>
<dbReference type="NCBIfam" id="NF002211">
    <property type="entry name" value="PRK01103.1"/>
    <property type="match status" value="1"/>
</dbReference>
<dbReference type="InterPro" id="IPR010663">
    <property type="entry name" value="Znf_FPG/IleRS"/>
</dbReference>
<keyword evidence="6" id="KW-0227">DNA damage</keyword>
<keyword evidence="9" id="KW-0862">Zinc</keyword>
<keyword evidence="10" id="KW-0238">DNA-binding</keyword>
<dbReference type="Gene3D" id="1.10.8.50">
    <property type="match status" value="1"/>
</dbReference>
<evidence type="ECO:0008006" key="22">
    <source>
        <dbReference type="Google" id="ProtNLM"/>
    </source>
</evidence>
<dbReference type="OrthoDB" id="6408755at2759"/>
<keyword evidence="7 16" id="KW-0863">Zinc-finger</keyword>
<dbReference type="InterPro" id="IPR012319">
    <property type="entry name" value="FPG_cat"/>
</dbReference>
<dbReference type="GO" id="GO:0140078">
    <property type="term" value="F:class I DNA-(apurinic or apyrimidinic site) endonuclease activity"/>
    <property type="evidence" value="ECO:0007669"/>
    <property type="project" value="UniProtKB-EC"/>
</dbReference>
<dbReference type="STRING" id="283909.R7UDI9"/>
<dbReference type="InterPro" id="IPR035937">
    <property type="entry name" value="FPG_N"/>
</dbReference>
<dbReference type="PROSITE" id="PS51066">
    <property type="entry name" value="ZF_FPG_2"/>
    <property type="match status" value="1"/>
</dbReference>
<comment type="similarity">
    <text evidence="3">Belongs to the FPG family.</text>
</comment>
<sequence length="205" mass="22476">VSHLGMTGSFRVETELQPPRRHDHFELTFEGGKRMIYHDPRRFGFLKIYPTSTVHQSSHLAGLGLEPLSNNLDGETLHKLFNRPRRDLKSLLLDQGLVAGLGNIYALEALHLAGLAPSRKGSSLSPLEASKLTTALITVLRAALDSGGSTINDYVNASGDPGYFQHQFAVYGREGEACPHPDCEGTITRISQQGRSTYFCPSCQI</sequence>
<dbReference type="InterPro" id="IPR020629">
    <property type="entry name" value="FPG_Glyclase"/>
</dbReference>
<dbReference type="InterPro" id="IPR015886">
    <property type="entry name" value="H2TH_FPG"/>
</dbReference>
<dbReference type="InterPro" id="IPR010979">
    <property type="entry name" value="Ribosomal_uS13-like_H2TH"/>
</dbReference>
<dbReference type="Pfam" id="PF06827">
    <property type="entry name" value="zf-FPG_IleRS"/>
    <property type="match status" value="1"/>
</dbReference>
<dbReference type="Pfam" id="PF01149">
    <property type="entry name" value="Fapy_DNA_glyco"/>
    <property type="match status" value="1"/>
</dbReference>
<organism evidence="19">
    <name type="scientific">Capitella teleta</name>
    <name type="common">Polychaete worm</name>
    <dbReference type="NCBI Taxonomy" id="283909"/>
    <lineage>
        <taxon>Eukaryota</taxon>
        <taxon>Metazoa</taxon>
        <taxon>Spiralia</taxon>
        <taxon>Lophotrochozoa</taxon>
        <taxon>Annelida</taxon>
        <taxon>Polychaeta</taxon>
        <taxon>Sedentaria</taxon>
        <taxon>Scolecida</taxon>
        <taxon>Capitellidae</taxon>
        <taxon>Capitella</taxon>
    </lineage>
</organism>
<dbReference type="GO" id="GO:0034039">
    <property type="term" value="F:8-oxo-7,8-dihydroguanine DNA N-glycosylase activity"/>
    <property type="evidence" value="ECO:0007669"/>
    <property type="project" value="TreeGrafter"/>
</dbReference>
<dbReference type="SMART" id="SM01232">
    <property type="entry name" value="H2TH"/>
    <property type="match status" value="1"/>
</dbReference>
<evidence type="ECO:0000256" key="3">
    <source>
        <dbReference type="ARBA" id="ARBA00009409"/>
    </source>
</evidence>
<dbReference type="Gene3D" id="3.20.190.10">
    <property type="entry name" value="MutM-like, N-terminal"/>
    <property type="match status" value="1"/>
</dbReference>
<evidence type="ECO:0000256" key="14">
    <source>
        <dbReference type="ARBA" id="ARBA00023295"/>
    </source>
</evidence>
<protein>
    <recommendedName>
        <fullName evidence="22">DNA-(apurinic or apyrimidinic site) lyase</fullName>
    </recommendedName>
</protein>
<dbReference type="AlphaFoldDB" id="R7UDI9"/>
<reference evidence="21" key="1">
    <citation type="submission" date="2012-12" db="EMBL/GenBank/DDBJ databases">
        <authorList>
            <person name="Hellsten U."/>
            <person name="Grimwood J."/>
            <person name="Chapman J.A."/>
            <person name="Shapiro H."/>
            <person name="Aerts A."/>
            <person name="Otillar R.P."/>
            <person name="Terry A.Y."/>
            <person name="Boore J.L."/>
            <person name="Simakov O."/>
            <person name="Marletaz F."/>
            <person name="Cho S.-J."/>
            <person name="Edsinger-Gonzales E."/>
            <person name="Havlak P."/>
            <person name="Kuo D.-H."/>
            <person name="Larsson T."/>
            <person name="Lv J."/>
            <person name="Arendt D."/>
            <person name="Savage R."/>
            <person name="Osoegawa K."/>
            <person name="de Jong P."/>
            <person name="Lindberg D.R."/>
            <person name="Seaver E.C."/>
            <person name="Weisblat D.A."/>
            <person name="Putnam N.H."/>
            <person name="Grigoriev I.V."/>
            <person name="Rokhsar D.S."/>
        </authorList>
    </citation>
    <scope>NUCLEOTIDE SEQUENCE</scope>
    <source>
        <strain evidence="21">I ESC-2004</strain>
    </source>
</reference>
<feature type="non-terminal residue" evidence="19">
    <location>
        <position position="1"/>
    </location>
</feature>
<evidence type="ECO:0000256" key="5">
    <source>
        <dbReference type="ARBA" id="ARBA00022723"/>
    </source>
</evidence>
<evidence type="ECO:0000256" key="13">
    <source>
        <dbReference type="ARBA" id="ARBA00023268"/>
    </source>
</evidence>
<keyword evidence="8" id="KW-0378">Hydrolase</keyword>
<reference evidence="19 21" key="2">
    <citation type="journal article" date="2013" name="Nature">
        <title>Insights into bilaterian evolution from three spiralian genomes.</title>
        <authorList>
            <person name="Simakov O."/>
            <person name="Marletaz F."/>
            <person name="Cho S.J."/>
            <person name="Edsinger-Gonzales E."/>
            <person name="Havlak P."/>
            <person name="Hellsten U."/>
            <person name="Kuo D.H."/>
            <person name="Larsson T."/>
            <person name="Lv J."/>
            <person name="Arendt D."/>
            <person name="Savage R."/>
            <person name="Osoegawa K."/>
            <person name="de Jong P."/>
            <person name="Grimwood J."/>
            <person name="Chapman J.A."/>
            <person name="Shapiro H."/>
            <person name="Aerts A."/>
            <person name="Otillar R.P."/>
            <person name="Terry A.Y."/>
            <person name="Boore J.L."/>
            <person name="Grigoriev I.V."/>
            <person name="Lindberg D.R."/>
            <person name="Seaver E.C."/>
            <person name="Weisblat D.A."/>
            <person name="Putnam N.H."/>
            <person name="Rokhsar D.S."/>
        </authorList>
    </citation>
    <scope>NUCLEOTIDE SEQUENCE</scope>
    <source>
        <strain evidence="19 21">I ESC-2004</strain>
    </source>
</reference>
<dbReference type="SUPFAM" id="SSF81624">
    <property type="entry name" value="N-terminal domain of MutM-like DNA repair proteins"/>
    <property type="match status" value="1"/>
</dbReference>
<keyword evidence="12" id="KW-0456">Lyase</keyword>
<evidence type="ECO:0000313" key="19">
    <source>
        <dbReference type="EMBL" id="ELU01332.1"/>
    </source>
</evidence>
<evidence type="ECO:0000313" key="21">
    <source>
        <dbReference type="Proteomes" id="UP000014760"/>
    </source>
</evidence>
<gene>
    <name evidence="19" type="ORF">CAPTEDRAFT_118139</name>
</gene>
<dbReference type="Proteomes" id="UP000014760">
    <property type="component" value="Unassembled WGS sequence"/>
</dbReference>
<dbReference type="PROSITE" id="PS51068">
    <property type="entry name" value="FPG_CAT"/>
    <property type="match status" value="1"/>
</dbReference>
<dbReference type="InterPro" id="IPR000214">
    <property type="entry name" value="Znf_DNA_glyclase/AP_lyase"/>
</dbReference>
<dbReference type="EnsemblMetazoa" id="CapteT118139">
    <property type="protein sequence ID" value="CapteP118139"/>
    <property type="gene ID" value="CapteG118139"/>
</dbReference>
<dbReference type="Pfam" id="PF06831">
    <property type="entry name" value="H2TH"/>
    <property type="match status" value="1"/>
</dbReference>
<evidence type="ECO:0000256" key="8">
    <source>
        <dbReference type="ARBA" id="ARBA00022801"/>
    </source>
</evidence>